<dbReference type="AlphaFoldDB" id="A0A9N8EV56"/>
<reference evidence="9" key="1">
    <citation type="submission" date="2020-06" db="EMBL/GenBank/DDBJ databases">
        <authorList>
            <consortium name="Plant Systems Biology data submission"/>
        </authorList>
    </citation>
    <scope>NUCLEOTIDE SEQUENCE</scope>
    <source>
        <strain evidence="9">D6</strain>
    </source>
</reference>
<protein>
    <recommendedName>
        <fullName evidence="8">Major facilitator superfamily (MFS) profile domain-containing protein</fullName>
    </recommendedName>
</protein>
<keyword evidence="4 7" id="KW-1133">Transmembrane helix</keyword>
<evidence type="ECO:0000256" key="2">
    <source>
        <dbReference type="ARBA" id="ARBA00022448"/>
    </source>
</evidence>
<dbReference type="SUPFAM" id="SSF103473">
    <property type="entry name" value="MFS general substrate transporter"/>
    <property type="match status" value="1"/>
</dbReference>
<keyword evidence="3 7" id="KW-0812">Transmembrane</keyword>
<feature type="transmembrane region" description="Helical" evidence="7">
    <location>
        <begin position="410"/>
        <end position="431"/>
    </location>
</feature>
<evidence type="ECO:0000313" key="10">
    <source>
        <dbReference type="Proteomes" id="UP001153069"/>
    </source>
</evidence>
<keyword evidence="2" id="KW-0813">Transport</keyword>
<dbReference type="CDD" id="cd06174">
    <property type="entry name" value="MFS"/>
    <property type="match status" value="1"/>
</dbReference>
<feature type="transmembrane region" description="Helical" evidence="7">
    <location>
        <begin position="131"/>
        <end position="150"/>
    </location>
</feature>
<evidence type="ECO:0000259" key="8">
    <source>
        <dbReference type="PROSITE" id="PS50850"/>
    </source>
</evidence>
<feature type="compositionally biased region" description="Basic and acidic residues" evidence="6">
    <location>
        <begin position="13"/>
        <end position="23"/>
    </location>
</feature>
<feature type="transmembrane region" description="Helical" evidence="7">
    <location>
        <begin position="356"/>
        <end position="375"/>
    </location>
</feature>
<dbReference type="GO" id="GO:0016020">
    <property type="term" value="C:membrane"/>
    <property type="evidence" value="ECO:0007669"/>
    <property type="project" value="UniProtKB-SubCell"/>
</dbReference>
<dbReference type="PANTHER" id="PTHR23504:SF15">
    <property type="entry name" value="MAJOR FACILITATOR SUPERFAMILY (MFS) PROFILE DOMAIN-CONTAINING PROTEIN"/>
    <property type="match status" value="1"/>
</dbReference>
<comment type="caution">
    <text evidence="9">The sequence shown here is derived from an EMBL/GenBank/DDBJ whole genome shotgun (WGS) entry which is preliminary data.</text>
</comment>
<dbReference type="PROSITE" id="PS50850">
    <property type="entry name" value="MFS"/>
    <property type="match status" value="1"/>
</dbReference>
<feature type="transmembrane region" description="Helical" evidence="7">
    <location>
        <begin position="381"/>
        <end position="403"/>
    </location>
</feature>
<evidence type="ECO:0000256" key="3">
    <source>
        <dbReference type="ARBA" id="ARBA00022692"/>
    </source>
</evidence>
<feature type="region of interest" description="Disordered" evidence="6">
    <location>
        <begin position="1"/>
        <end position="41"/>
    </location>
</feature>
<dbReference type="EMBL" id="CAICTM010001705">
    <property type="protein sequence ID" value="CAB9525659.1"/>
    <property type="molecule type" value="Genomic_DNA"/>
</dbReference>
<dbReference type="InterPro" id="IPR005829">
    <property type="entry name" value="Sugar_transporter_CS"/>
</dbReference>
<evidence type="ECO:0000256" key="5">
    <source>
        <dbReference type="ARBA" id="ARBA00023136"/>
    </source>
</evidence>
<evidence type="ECO:0000256" key="1">
    <source>
        <dbReference type="ARBA" id="ARBA00004141"/>
    </source>
</evidence>
<accession>A0A9N8EV56</accession>
<dbReference type="Proteomes" id="UP001153069">
    <property type="component" value="Unassembled WGS sequence"/>
</dbReference>
<keyword evidence="5 7" id="KW-0472">Membrane</keyword>
<evidence type="ECO:0000256" key="6">
    <source>
        <dbReference type="SAM" id="MobiDB-lite"/>
    </source>
</evidence>
<proteinExistence type="predicted"/>
<gene>
    <name evidence="9" type="ORF">SEMRO_1707_G292600.1</name>
</gene>
<dbReference type="PANTHER" id="PTHR23504">
    <property type="entry name" value="MAJOR FACILITATOR SUPERFAMILY DOMAIN-CONTAINING PROTEIN 10"/>
    <property type="match status" value="1"/>
</dbReference>
<name>A0A9N8EV56_9STRA</name>
<evidence type="ECO:0000256" key="7">
    <source>
        <dbReference type="SAM" id="Phobius"/>
    </source>
</evidence>
<feature type="transmembrane region" description="Helical" evidence="7">
    <location>
        <begin position="162"/>
        <end position="178"/>
    </location>
</feature>
<dbReference type="GO" id="GO:0022857">
    <property type="term" value="F:transmembrane transporter activity"/>
    <property type="evidence" value="ECO:0007669"/>
    <property type="project" value="InterPro"/>
</dbReference>
<dbReference type="InterPro" id="IPR020846">
    <property type="entry name" value="MFS_dom"/>
</dbReference>
<feature type="transmembrane region" description="Helical" evidence="7">
    <location>
        <begin position="479"/>
        <end position="500"/>
    </location>
</feature>
<dbReference type="OrthoDB" id="44581at2759"/>
<organism evidence="9 10">
    <name type="scientific">Seminavis robusta</name>
    <dbReference type="NCBI Taxonomy" id="568900"/>
    <lineage>
        <taxon>Eukaryota</taxon>
        <taxon>Sar</taxon>
        <taxon>Stramenopiles</taxon>
        <taxon>Ochrophyta</taxon>
        <taxon>Bacillariophyta</taxon>
        <taxon>Bacillariophyceae</taxon>
        <taxon>Bacillariophycidae</taxon>
        <taxon>Naviculales</taxon>
        <taxon>Naviculaceae</taxon>
        <taxon>Seminavis</taxon>
    </lineage>
</organism>
<dbReference type="InterPro" id="IPR011701">
    <property type="entry name" value="MFS"/>
</dbReference>
<evidence type="ECO:0000313" key="9">
    <source>
        <dbReference type="EMBL" id="CAB9525659.1"/>
    </source>
</evidence>
<feature type="transmembrane region" description="Helical" evidence="7">
    <location>
        <begin position="184"/>
        <end position="209"/>
    </location>
</feature>
<comment type="subcellular location">
    <subcellularLocation>
        <location evidence="1">Membrane</location>
        <topology evidence="1">Multi-pass membrane protein</topology>
    </subcellularLocation>
</comment>
<feature type="domain" description="Major facilitator superfamily (MFS) profile" evidence="8">
    <location>
        <begin position="85"/>
        <end position="503"/>
    </location>
</feature>
<keyword evidence="10" id="KW-1185">Reference proteome</keyword>
<feature type="transmembrane region" description="Helical" evidence="7">
    <location>
        <begin position="81"/>
        <end position="98"/>
    </location>
</feature>
<feature type="transmembrane region" description="Helical" evidence="7">
    <location>
        <begin position="451"/>
        <end position="472"/>
    </location>
</feature>
<dbReference type="InterPro" id="IPR036259">
    <property type="entry name" value="MFS_trans_sf"/>
</dbReference>
<evidence type="ECO:0000256" key="4">
    <source>
        <dbReference type="ARBA" id="ARBA00022989"/>
    </source>
</evidence>
<dbReference type="Pfam" id="PF07690">
    <property type="entry name" value="MFS_1"/>
    <property type="match status" value="1"/>
</dbReference>
<sequence length="712" mass="78159">MADNENIEVESPALKEELLKEEPMGEEEDMEPMKVEASTADASSGLKKTWDDWTDWMSGSGGRGDENLLPAKYKLVTDDNARYYSLVALQVSVAIASINSKLLNPNYPIMVSPGAHEDSFPSTEPFAFNSATYFIPMCTLLGVAISSIVLGGISDRFGRKPVLLILAIISTFGSVVKYFCRHQFWAFCIAQFIFGFFLSSLPVAMAYVGDVFTNKEEKESQLGLLVGCSVMGSSGGGIIAILMESTGLFTPLLVGAGLSAIAAIVLSTCLIEPGDARLVDTKKSIDLDDEDVLKRPDEIKQSVMWNVVAGALLDNIGSTGLFPLCLSPLAIQQYHLQFVTADPEEEPIMSLTGYKWLSVCVALMVIPSTLMTPHIFAKIGVAATCVMGNIMTAALTMALLGIGTGPATETYFYIFVAVLYGGFPFTVFSQLTTGPMLDVLAPEDKIGYVQGLNNMAMNFGMAFAPWVLGILADATTTETAIWTGVAISFLAALTNAPLMWQPQMGKPIAIPPSYKRVLDGEDEDIVKKVLEGEYVPDDVMFDLNRQRMLKHKPFLVPKVKPYEEERDSLDELSKNAGETFRFRKNMRDRVLNEMAKDGGRARAEEFCDLVNLANGKVEQADKEEVSADLGKWIGDYLQDNGYNPATNPVLIKQMVLTAFPQISREPISADNLEEQAFRSRQIYSQYITVTDRQKNKYSLKGILSTQPNQGFY</sequence>
<dbReference type="Gene3D" id="1.20.1250.20">
    <property type="entry name" value="MFS general substrate transporter like domains"/>
    <property type="match status" value="1"/>
</dbReference>
<feature type="transmembrane region" description="Helical" evidence="7">
    <location>
        <begin position="221"/>
        <end position="242"/>
    </location>
</feature>
<feature type="transmembrane region" description="Helical" evidence="7">
    <location>
        <begin position="248"/>
        <end position="271"/>
    </location>
</feature>
<dbReference type="PROSITE" id="PS00216">
    <property type="entry name" value="SUGAR_TRANSPORT_1"/>
    <property type="match status" value="1"/>
</dbReference>